<dbReference type="CDD" id="cd00580">
    <property type="entry name" value="CHMI"/>
    <property type="match status" value="1"/>
</dbReference>
<accession>A0ABU9XKU6</accession>
<protein>
    <submittedName>
        <fullName evidence="1">5-carboxymethyl-2-hydroxymuconate Delta-isomerase</fullName>
    </submittedName>
</protein>
<dbReference type="EMBL" id="JBDIML010000006">
    <property type="protein sequence ID" value="MEN2768625.1"/>
    <property type="molecule type" value="Genomic_DNA"/>
</dbReference>
<evidence type="ECO:0000313" key="2">
    <source>
        <dbReference type="Proteomes" id="UP001444625"/>
    </source>
</evidence>
<dbReference type="InterPro" id="IPR014347">
    <property type="entry name" value="Tautomerase/MIF_sf"/>
</dbReference>
<sequence>MPHVIVEYTTNLKENGNIKSLLLKINQSLIAAGDTFPIGGIRSRAIELHDYVVADGSNQEDAFVHVTLKIGKGRTEKEKKNACNQVFAAMEQHFEAAFANRFLALSLELVEFTHPTYKKNNIHSRYSNPEG</sequence>
<dbReference type="Proteomes" id="UP001444625">
    <property type="component" value="Unassembled WGS sequence"/>
</dbReference>
<comment type="caution">
    <text evidence="1">The sequence shown here is derived from an EMBL/GenBank/DDBJ whole genome shotgun (WGS) entry which is preliminary data.</text>
</comment>
<dbReference type="Pfam" id="PF02962">
    <property type="entry name" value="CHMI"/>
    <property type="match status" value="1"/>
</dbReference>
<reference evidence="1 2" key="1">
    <citation type="submission" date="2024-05" db="EMBL/GenBank/DDBJ databases">
        <authorList>
            <person name="Haq I."/>
            <person name="Ullah Z."/>
            <person name="Ahmad R."/>
            <person name="Li M."/>
            <person name="Tong Y."/>
        </authorList>
    </citation>
    <scope>NUCLEOTIDE SEQUENCE [LARGE SCALE GENOMIC DNA]</scope>
    <source>
        <strain evidence="1 2">16A2E</strain>
    </source>
</reference>
<organism evidence="1 2">
    <name type="scientific">Ornithinibacillus xuwenensis</name>
    <dbReference type="NCBI Taxonomy" id="3144668"/>
    <lineage>
        <taxon>Bacteria</taxon>
        <taxon>Bacillati</taxon>
        <taxon>Bacillota</taxon>
        <taxon>Bacilli</taxon>
        <taxon>Bacillales</taxon>
        <taxon>Bacillaceae</taxon>
        <taxon>Ornithinibacillus</taxon>
    </lineage>
</organism>
<dbReference type="PANTHER" id="PTHR37950:SF1">
    <property type="entry name" value="4-HYDROXYPHENYLACETATE CATABOLISM PROTEIN"/>
    <property type="match status" value="1"/>
</dbReference>
<evidence type="ECO:0000313" key="1">
    <source>
        <dbReference type="EMBL" id="MEN2768625.1"/>
    </source>
</evidence>
<name>A0ABU9XKU6_9BACI</name>
<gene>
    <name evidence="1" type="ORF">ABC228_15690</name>
</gene>
<dbReference type="Gene3D" id="3.30.429.10">
    <property type="entry name" value="Macrophage Migration Inhibitory Factor"/>
    <property type="match status" value="1"/>
</dbReference>
<dbReference type="InterPro" id="IPR004220">
    <property type="entry name" value="5-COMe_2-OHmuconate_Isoase"/>
</dbReference>
<dbReference type="RefSeq" id="WP_345826122.1">
    <property type="nucleotide sequence ID" value="NZ_JBDIML010000006.1"/>
</dbReference>
<dbReference type="SUPFAM" id="SSF55331">
    <property type="entry name" value="Tautomerase/MIF"/>
    <property type="match status" value="1"/>
</dbReference>
<keyword evidence="2" id="KW-1185">Reference proteome</keyword>
<dbReference type="PANTHER" id="PTHR37950">
    <property type="entry name" value="4-HYDROXYPHENYLACETATE CATABOLISM PROTEIN"/>
    <property type="match status" value="1"/>
</dbReference>
<proteinExistence type="predicted"/>